<dbReference type="Proteomes" id="UP000061660">
    <property type="component" value="Chromosome"/>
</dbReference>
<protein>
    <submittedName>
        <fullName evidence="2">Serine aminopeptidase S33</fullName>
    </submittedName>
</protein>
<keyword evidence="3" id="KW-1185">Reference proteome</keyword>
<feature type="domain" description="Serine aminopeptidase S33" evidence="1">
    <location>
        <begin position="28"/>
        <end position="266"/>
    </location>
</feature>
<proteinExistence type="predicted"/>
<dbReference type="STRING" id="162209.IJ22_19900"/>
<dbReference type="KEGG" id="pnp:IJ22_19900"/>
<dbReference type="Gene3D" id="3.40.50.1820">
    <property type="entry name" value="alpha/beta hydrolase"/>
    <property type="match status" value="1"/>
</dbReference>
<organism evidence="2 3">
    <name type="scientific">Paenibacillus naphthalenovorans</name>
    <dbReference type="NCBI Taxonomy" id="162209"/>
    <lineage>
        <taxon>Bacteria</taxon>
        <taxon>Bacillati</taxon>
        <taxon>Bacillota</taxon>
        <taxon>Bacilli</taxon>
        <taxon>Bacillales</taxon>
        <taxon>Paenibacillaceae</taxon>
        <taxon>Paenibacillus</taxon>
    </lineage>
</organism>
<dbReference type="InterPro" id="IPR051044">
    <property type="entry name" value="MAG_DAG_Lipase"/>
</dbReference>
<dbReference type="InterPro" id="IPR022742">
    <property type="entry name" value="Hydrolase_4"/>
</dbReference>
<reference evidence="3" key="1">
    <citation type="submission" date="2015-12" db="EMBL/GenBank/DDBJ databases">
        <title>Complete genome sequences of two moderately thermophilic Paenibacillus species.</title>
        <authorList>
            <person name="Butler R.III."/>
            <person name="Wang J."/>
            <person name="Stark B.C."/>
            <person name="Pombert J.-F."/>
        </authorList>
    </citation>
    <scope>NUCLEOTIDE SEQUENCE [LARGE SCALE GENOMIC DNA]</scope>
    <source>
        <strain evidence="3">32O-Y</strain>
    </source>
</reference>
<accession>A0A0U2UGS3</accession>
<sequence>MSKHIADHLYVSNIRQHALYCRIWIPVNAKALIIFLHGAGQHSGHYSCIGTECLNRRVALAAPDLRGFGRSGGRRGHILRFQEYLDDLEELVSRLQKQYSGLPIYLFGHSMGGLIAIRYVQRFPGNIAGVLLSSPALGIYPPPFIIRKCIEFFSVVAPTLPLDLIRWNEILRRLKCFRASLPDWTSDAIKEEQLPTICYTPRWCTEMMHHGKMAITEIQNFHFPALCLYDVYDPVVNVKLIEHFFEIMPSKDKTSIVYQDGEHQPLQGSRQKEALEQIFQWLTPRL</sequence>
<name>A0A0U2UGS3_9BACL</name>
<gene>
    <name evidence="2" type="ORF">IJ22_19900</name>
</gene>
<dbReference type="PATRIC" id="fig|162209.4.peg.2108"/>
<dbReference type="PANTHER" id="PTHR11614">
    <property type="entry name" value="PHOSPHOLIPASE-RELATED"/>
    <property type="match status" value="1"/>
</dbReference>
<evidence type="ECO:0000313" key="2">
    <source>
        <dbReference type="EMBL" id="ALS22364.1"/>
    </source>
</evidence>
<keyword evidence="2" id="KW-0031">Aminopeptidase</keyword>
<keyword evidence="2" id="KW-0378">Hydrolase</keyword>
<dbReference type="RefSeq" id="WP_062408652.1">
    <property type="nucleotide sequence ID" value="NZ_CP013652.1"/>
</dbReference>
<dbReference type="EMBL" id="CP013652">
    <property type="protein sequence ID" value="ALS22364.1"/>
    <property type="molecule type" value="Genomic_DNA"/>
</dbReference>
<dbReference type="OrthoDB" id="9806902at2"/>
<dbReference type="AlphaFoldDB" id="A0A0U2UGS3"/>
<dbReference type="Pfam" id="PF12146">
    <property type="entry name" value="Hydrolase_4"/>
    <property type="match status" value="1"/>
</dbReference>
<dbReference type="InterPro" id="IPR029058">
    <property type="entry name" value="AB_hydrolase_fold"/>
</dbReference>
<evidence type="ECO:0000313" key="3">
    <source>
        <dbReference type="Proteomes" id="UP000061660"/>
    </source>
</evidence>
<evidence type="ECO:0000259" key="1">
    <source>
        <dbReference type="Pfam" id="PF12146"/>
    </source>
</evidence>
<reference evidence="2 3" key="2">
    <citation type="journal article" date="2016" name="Genome Announc.">
        <title>Complete Genome Sequences of Two Interactive Moderate Thermophiles, Paenibacillus napthalenovorans 32O-Y and Paenibacillus sp. 32O-W.</title>
        <authorList>
            <person name="Butler R.R.III."/>
            <person name="Wang J."/>
            <person name="Stark B.C."/>
            <person name="Pombert J.F."/>
        </authorList>
    </citation>
    <scope>NUCLEOTIDE SEQUENCE [LARGE SCALE GENOMIC DNA]</scope>
    <source>
        <strain evidence="2 3">32O-Y</strain>
    </source>
</reference>
<dbReference type="GO" id="GO:0004177">
    <property type="term" value="F:aminopeptidase activity"/>
    <property type="evidence" value="ECO:0007669"/>
    <property type="project" value="UniProtKB-KW"/>
</dbReference>
<dbReference type="SUPFAM" id="SSF53474">
    <property type="entry name" value="alpha/beta-Hydrolases"/>
    <property type="match status" value="1"/>
</dbReference>
<keyword evidence="2" id="KW-0645">Protease</keyword>